<sequence length="293" mass="33651">MSILALREDQYDQVAWLTIVRFGRHAEFWASRPGPGESLTEVAELLRPMTNRPGDVGDPVLAGRLAHEALRMMNGFGEEPTGASYYPFKTAELLAMSAEFLLGSPRNTKAFALLVEWLDRFARHLDWQMKTSRIWPDRPGQFTSDEEDLRRAFARLTGSDGKAYAESWRDMSELADLQLWALRCSLSRESRCDFVVIADITAEHLPRADLSGVRITATKRPVIYFHTNADHFDRQDRPSLFIHVWDRDPDVVCRIVEVLGSRARWVDVRDPSGALIEAARYREVRTPSFDRWR</sequence>
<proteinExistence type="predicted"/>
<dbReference type="AlphaFoldDB" id="A0A7R7HXQ7"/>
<dbReference type="Proteomes" id="UP000611640">
    <property type="component" value="Chromosome"/>
</dbReference>
<gene>
    <name evidence="1" type="ORF">Athai_28960</name>
</gene>
<dbReference type="EMBL" id="AP023355">
    <property type="protein sequence ID" value="BCJ35393.1"/>
    <property type="molecule type" value="Genomic_DNA"/>
</dbReference>
<protein>
    <submittedName>
        <fullName evidence="1">Uncharacterized protein</fullName>
    </submittedName>
</protein>
<dbReference type="KEGG" id="atl:Athai_28960"/>
<name>A0A7R7HXQ7_9ACTN</name>
<keyword evidence="2" id="KW-1185">Reference proteome</keyword>
<organism evidence="1 2">
    <name type="scientific">Actinocatenispora thailandica</name>
    <dbReference type="NCBI Taxonomy" id="227318"/>
    <lineage>
        <taxon>Bacteria</taxon>
        <taxon>Bacillati</taxon>
        <taxon>Actinomycetota</taxon>
        <taxon>Actinomycetes</taxon>
        <taxon>Micromonosporales</taxon>
        <taxon>Micromonosporaceae</taxon>
        <taxon>Actinocatenispora</taxon>
    </lineage>
</organism>
<reference evidence="1 2" key="1">
    <citation type="submission" date="2020-08" db="EMBL/GenBank/DDBJ databases">
        <title>Whole genome shotgun sequence of Actinocatenispora thailandica NBRC 105041.</title>
        <authorList>
            <person name="Komaki H."/>
            <person name="Tamura T."/>
        </authorList>
    </citation>
    <scope>NUCLEOTIDE SEQUENCE [LARGE SCALE GENOMIC DNA]</scope>
    <source>
        <strain evidence="1 2">NBRC 105041</strain>
    </source>
</reference>
<accession>A0A7R7HXQ7</accession>
<evidence type="ECO:0000313" key="2">
    <source>
        <dbReference type="Proteomes" id="UP000611640"/>
    </source>
</evidence>
<evidence type="ECO:0000313" key="1">
    <source>
        <dbReference type="EMBL" id="BCJ35393.1"/>
    </source>
</evidence>
<dbReference type="RefSeq" id="WP_203961935.1">
    <property type="nucleotide sequence ID" value="NZ_AP023355.1"/>
</dbReference>